<evidence type="ECO:0000256" key="4">
    <source>
        <dbReference type="ARBA" id="ARBA00023163"/>
    </source>
</evidence>
<keyword evidence="2" id="KW-0805">Transcription regulation</keyword>
<evidence type="ECO:0000256" key="1">
    <source>
        <dbReference type="ARBA" id="ARBA00004123"/>
    </source>
</evidence>
<dbReference type="InterPro" id="IPR036576">
    <property type="entry name" value="WRKY_dom_sf"/>
</dbReference>
<dbReference type="GO" id="GO:0000976">
    <property type="term" value="F:transcription cis-regulatory region binding"/>
    <property type="evidence" value="ECO:0007669"/>
    <property type="project" value="TreeGrafter"/>
</dbReference>
<dbReference type="GO" id="GO:0005634">
    <property type="term" value="C:nucleus"/>
    <property type="evidence" value="ECO:0007669"/>
    <property type="project" value="UniProtKB-SubCell"/>
</dbReference>
<dbReference type="SMART" id="SM00774">
    <property type="entry name" value="WRKY"/>
    <property type="match status" value="1"/>
</dbReference>
<feature type="compositionally biased region" description="Polar residues" evidence="6">
    <location>
        <begin position="259"/>
        <end position="269"/>
    </location>
</feature>
<feature type="region of interest" description="Disordered" evidence="6">
    <location>
        <begin position="314"/>
        <end position="340"/>
    </location>
</feature>
<sequence length="340" mass="37190">MDVDWDLHALVRSCTTTSSAAATTPSTTSSCISSSGFGACTQPSTSCNFFSVYNPAVQADQVLSPLENPYEARTSSVEELQQLYKPFFLKSQPQTFQPVSSLSSFSYSSVSKPQTQTFQPASPLSSFSYSSVSKSPSRQQEQKQPHHAGSSSSPRPKRRKNQLKKVCEVSAENLSSDMWAWRKYGQKPIKGSPYPRCSSSKGCLARKQVERNRSDPTMFVLTYTGEHNHPAPTHKNSLAGSTRHKPQSGEDAVTKPFSPATSSEVAQHSTKSESTEEDMEDLMKDDEEPNEFDLTETMITDDFFEGLEELTGSATDPFIAGSSIDRWPLANNGDTATGGS</sequence>
<organism evidence="8 9">
    <name type="scientific">Sphenostylis stenocarpa</name>
    <dbReference type="NCBI Taxonomy" id="92480"/>
    <lineage>
        <taxon>Eukaryota</taxon>
        <taxon>Viridiplantae</taxon>
        <taxon>Streptophyta</taxon>
        <taxon>Embryophyta</taxon>
        <taxon>Tracheophyta</taxon>
        <taxon>Spermatophyta</taxon>
        <taxon>Magnoliopsida</taxon>
        <taxon>eudicotyledons</taxon>
        <taxon>Gunneridae</taxon>
        <taxon>Pentapetalae</taxon>
        <taxon>rosids</taxon>
        <taxon>fabids</taxon>
        <taxon>Fabales</taxon>
        <taxon>Fabaceae</taxon>
        <taxon>Papilionoideae</taxon>
        <taxon>50 kb inversion clade</taxon>
        <taxon>NPAAA clade</taxon>
        <taxon>indigoferoid/millettioid clade</taxon>
        <taxon>Phaseoleae</taxon>
        <taxon>Sphenostylis</taxon>
    </lineage>
</organism>
<evidence type="ECO:0000256" key="3">
    <source>
        <dbReference type="ARBA" id="ARBA00023125"/>
    </source>
</evidence>
<accession>A0AA86SRC4</accession>
<dbReference type="Gramene" id="rna-AYBTSS11_LOCUS14149">
    <property type="protein sequence ID" value="CAJ1950242.1"/>
    <property type="gene ID" value="gene-AYBTSS11_LOCUS14149"/>
</dbReference>
<dbReference type="PANTHER" id="PTHR32096">
    <property type="entry name" value="WRKY TRANSCRIPTION FACTOR 30-RELATED-RELATED"/>
    <property type="match status" value="1"/>
</dbReference>
<dbReference type="Proteomes" id="UP001189624">
    <property type="component" value="Chromosome 4"/>
</dbReference>
<dbReference type="AlphaFoldDB" id="A0AA86SRC4"/>
<dbReference type="Gene3D" id="2.20.25.80">
    <property type="entry name" value="WRKY domain"/>
    <property type="match status" value="1"/>
</dbReference>
<dbReference type="GO" id="GO:0003700">
    <property type="term" value="F:DNA-binding transcription factor activity"/>
    <property type="evidence" value="ECO:0007669"/>
    <property type="project" value="InterPro"/>
</dbReference>
<dbReference type="Pfam" id="PF03106">
    <property type="entry name" value="WRKY"/>
    <property type="match status" value="1"/>
</dbReference>
<keyword evidence="4" id="KW-0804">Transcription</keyword>
<evidence type="ECO:0000256" key="5">
    <source>
        <dbReference type="ARBA" id="ARBA00023242"/>
    </source>
</evidence>
<evidence type="ECO:0000256" key="2">
    <source>
        <dbReference type="ARBA" id="ARBA00023015"/>
    </source>
</evidence>
<evidence type="ECO:0000313" key="8">
    <source>
        <dbReference type="EMBL" id="CAJ1950242.1"/>
    </source>
</evidence>
<keyword evidence="5" id="KW-0539">Nucleus</keyword>
<gene>
    <name evidence="8" type="ORF">AYBTSS11_LOCUS14149</name>
</gene>
<name>A0AA86SRC4_9FABA</name>
<feature type="compositionally biased region" description="Acidic residues" evidence="6">
    <location>
        <begin position="275"/>
        <end position="291"/>
    </location>
</feature>
<dbReference type="SUPFAM" id="SSF118290">
    <property type="entry name" value="WRKY DNA-binding domain"/>
    <property type="match status" value="1"/>
</dbReference>
<keyword evidence="9" id="KW-1185">Reference proteome</keyword>
<feature type="region of interest" description="Disordered" evidence="6">
    <location>
        <begin position="129"/>
        <end position="163"/>
    </location>
</feature>
<proteinExistence type="predicted"/>
<evidence type="ECO:0000259" key="7">
    <source>
        <dbReference type="PROSITE" id="PS50811"/>
    </source>
</evidence>
<feature type="region of interest" description="Disordered" evidence="6">
    <location>
        <begin position="225"/>
        <end position="291"/>
    </location>
</feature>
<dbReference type="PANTHER" id="PTHR32096:SF61">
    <property type="entry name" value="WRKY TRANSCRIPTION FACTOR 22"/>
    <property type="match status" value="1"/>
</dbReference>
<dbReference type="InterPro" id="IPR003657">
    <property type="entry name" value="WRKY_dom"/>
</dbReference>
<evidence type="ECO:0000256" key="6">
    <source>
        <dbReference type="SAM" id="MobiDB-lite"/>
    </source>
</evidence>
<dbReference type="EMBL" id="OY731401">
    <property type="protein sequence ID" value="CAJ1950242.1"/>
    <property type="molecule type" value="Genomic_DNA"/>
</dbReference>
<dbReference type="InterPro" id="IPR044810">
    <property type="entry name" value="WRKY_plant"/>
</dbReference>
<comment type="subcellular location">
    <subcellularLocation>
        <location evidence="1">Nucleus</location>
    </subcellularLocation>
</comment>
<dbReference type="PROSITE" id="PS50811">
    <property type="entry name" value="WRKY"/>
    <property type="match status" value="1"/>
</dbReference>
<evidence type="ECO:0000313" key="9">
    <source>
        <dbReference type="Proteomes" id="UP001189624"/>
    </source>
</evidence>
<keyword evidence="3" id="KW-0238">DNA-binding</keyword>
<feature type="domain" description="WRKY" evidence="7">
    <location>
        <begin position="170"/>
        <end position="232"/>
    </location>
</feature>
<protein>
    <recommendedName>
        <fullName evidence="7">WRKY domain-containing protein</fullName>
    </recommendedName>
</protein>
<reference evidence="8" key="1">
    <citation type="submission" date="2023-10" db="EMBL/GenBank/DDBJ databases">
        <authorList>
            <person name="Domelevo Entfellner J.-B."/>
        </authorList>
    </citation>
    <scope>NUCLEOTIDE SEQUENCE</scope>
</reference>